<reference evidence="2 3" key="1">
    <citation type="submission" date="2016-10" db="EMBL/GenBank/DDBJ databases">
        <authorList>
            <person name="de Groot N.N."/>
        </authorList>
    </citation>
    <scope>NUCLEOTIDE SEQUENCE [LARGE SCALE GENOMIC DNA]</scope>
    <source>
        <strain evidence="2 3">DSM 44908</strain>
    </source>
</reference>
<evidence type="ECO:0000313" key="2">
    <source>
        <dbReference type="EMBL" id="SFA58382.1"/>
    </source>
</evidence>
<dbReference type="NCBIfam" id="NF001664">
    <property type="entry name" value="PRK00431.1-6"/>
    <property type="match status" value="1"/>
</dbReference>
<evidence type="ECO:0000259" key="1">
    <source>
        <dbReference type="PROSITE" id="PS51154"/>
    </source>
</evidence>
<dbReference type="SMART" id="SM00506">
    <property type="entry name" value="A1pp"/>
    <property type="match status" value="1"/>
</dbReference>
<evidence type="ECO:0000313" key="3">
    <source>
        <dbReference type="Proteomes" id="UP000182054"/>
    </source>
</evidence>
<proteinExistence type="predicted"/>
<dbReference type="PANTHER" id="PTHR11106">
    <property type="entry name" value="GANGLIOSIDE INDUCED DIFFERENTIATION ASSOCIATED PROTEIN 2-RELATED"/>
    <property type="match status" value="1"/>
</dbReference>
<sequence>MTTSGPRRLDVVLGDITTVRADVVVNAANSTLLGGGGVDGAIHRAGGPAILDACRLLRATTLPNGLDVGAAVATTAGHLPAHWVIHTVGPRYSAREDRSPLLRAAYERSLILADSLGASSVAFPLISGGAYGWPVESAVREQIRAIRGADTAVDVVTVVAFSAAVRDLTLRAMA</sequence>
<dbReference type="SUPFAM" id="SSF52949">
    <property type="entry name" value="Macro domain-like"/>
    <property type="match status" value="1"/>
</dbReference>
<dbReference type="InterPro" id="IPR002589">
    <property type="entry name" value="Macro_dom"/>
</dbReference>
<dbReference type="AlphaFoldDB" id="A0A1I0U2V2"/>
<feature type="domain" description="Macro" evidence="1">
    <location>
        <begin position="1"/>
        <end position="174"/>
    </location>
</feature>
<dbReference type="Gene3D" id="3.40.220.10">
    <property type="entry name" value="Leucine Aminopeptidase, subunit E, domain 1"/>
    <property type="match status" value="1"/>
</dbReference>
<dbReference type="RefSeq" id="WP_068360939.1">
    <property type="nucleotide sequence ID" value="NZ_FOJN01000012.1"/>
</dbReference>
<dbReference type="InterPro" id="IPR043472">
    <property type="entry name" value="Macro_dom-like"/>
</dbReference>
<dbReference type="EMBL" id="FOJN01000012">
    <property type="protein sequence ID" value="SFA58382.1"/>
    <property type="molecule type" value="Genomic_DNA"/>
</dbReference>
<dbReference type="GeneID" id="85486851"/>
<dbReference type="PROSITE" id="PS51154">
    <property type="entry name" value="MACRO"/>
    <property type="match status" value="1"/>
</dbReference>
<accession>A0A1I0U2V2</accession>
<dbReference type="Proteomes" id="UP000182054">
    <property type="component" value="Unassembled WGS sequence"/>
</dbReference>
<protein>
    <submittedName>
        <fullName evidence="2">O-acetyl-ADP-ribose deacetylase (Regulator of RNase III), contains Macro domain</fullName>
    </submittedName>
</protein>
<dbReference type="OrthoDB" id="6194521at2"/>
<name>A0A1I0U2V2_9NOCA</name>
<dbReference type="PANTHER" id="PTHR11106:SF27">
    <property type="entry name" value="MACRO DOMAIN-CONTAINING PROTEIN"/>
    <property type="match status" value="1"/>
</dbReference>
<dbReference type="Pfam" id="PF01661">
    <property type="entry name" value="Macro"/>
    <property type="match status" value="1"/>
</dbReference>
<gene>
    <name evidence="2" type="ORF">SAMN05444374_112104</name>
</gene>
<organism evidence="2 3">
    <name type="scientific">Rhodococcoides kroppenstedtii</name>
    <dbReference type="NCBI Taxonomy" id="293050"/>
    <lineage>
        <taxon>Bacteria</taxon>
        <taxon>Bacillati</taxon>
        <taxon>Actinomycetota</taxon>
        <taxon>Actinomycetes</taxon>
        <taxon>Mycobacteriales</taxon>
        <taxon>Nocardiaceae</taxon>
        <taxon>Rhodococcoides</taxon>
    </lineage>
</organism>